<sequence>MLICRTKVGRLKRVSLCYSSFTLNSSLVRCFPNRPSISHPDDAITSSPKNWLCGYKGIFSYEIMLFQQICVLKKRLIHRISVHMISSELHTMRISLLPKLRNNALKYNFYFQSPSKVLPSYAASNLWRKPAVKKSCEEDGSISHLKEFFAFENSTDSFSQEKVNSDSRNVETLAKSLTFVCAAVILLYLSKDYKYPIGIKVSQCTTTSSENSASKIDNNHVKGVDFRRGKLPTKHCFPRDGKDSISLEEAISKSQIICKRKKEELGSPGLVVCVSVDGCQVYAEGFGYADLENEVPIQPDSVMRVASISKSITAVIVAKLWENGKIDLDEKVQRYVPGFPQKYYMGEKVDITVSQLLSHTSGIRHYKKEDDPAYSFDEQVVQMVKKTREACLLPFYTVGTIGKRTQLLRHDFEPKMPFDELQNRKDNERYNKEYFPTTTKSLELFQNDPLLCKPGSRYVYSVHGFSLLAAIVESAVNRPFTRVVMKTFQSMGMKESYLDRPGPIINKRARHYLKDELGRVVNAPYVDDSYRWAGGGLLSTTQDLIKFGNILLYSAQHQEGDPGPPGYLKASTVWKLWSPPGGKRAATSYHGLGFELTPGQEEFGMGGRNTFGAGHRGYAIGASCMLFILPRYTQDGEIDSNDSPDQNDSAEKGLQDESVTVKGGVTLPIKENNFPKGVIVAVIVNLPVTDLRDIAKEIATTFEKVDFSLM</sequence>
<dbReference type="InterPro" id="IPR052794">
    <property type="entry name" value="Mito_Ser_Protease_LACTB"/>
</dbReference>
<keyword evidence="3" id="KW-1185">Reference proteome</keyword>
<dbReference type="GO" id="GO:0008233">
    <property type="term" value="F:peptidase activity"/>
    <property type="evidence" value="ECO:0007669"/>
    <property type="project" value="TreeGrafter"/>
</dbReference>
<dbReference type="SUPFAM" id="SSF56601">
    <property type="entry name" value="beta-lactamase/transpeptidase-like"/>
    <property type="match status" value="1"/>
</dbReference>
<dbReference type="EMBL" id="JAWDGP010000175">
    <property type="protein sequence ID" value="KAK3803251.1"/>
    <property type="molecule type" value="Genomic_DNA"/>
</dbReference>
<reference evidence="2" key="1">
    <citation type="journal article" date="2023" name="G3 (Bethesda)">
        <title>A reference genome for the long-term kleptoplast-retaining sea slug Elysia crispata morphotype clarki.</title>
        <authorList>
            <person name="Eastman K.E."/>
            <person name="Pendleton A.L."/>
            <person name="Shaikh M.A."/>
            <person name="Suttiyut T."/>
            <person name="Ogas R."/>
            <person name="Tomko P."/>
            <person name="Gavelis G."/>
            <person name="Widhalm J.R."/>
            <person name="Wisecaver J.H."/>
        </authorList>
    </citation>
    <scope>NUCLEOTIDE SEQUENCE</scope>
    <source>
        <strain evidence="2">ECLA1</strain>
    </source>
</reference>
<protein>
    <recommendedName>
        <fullName evidence="1">Beta-lactamase-related domain-containing protein</fullName>
    </recommendedName>
</protein>
<dbReference type="InterPro" id="IPR001466">
    <property type="entry name" value="Beta-lactam-related"/>
</dbReference>
<dbReference type="GO" id="GO:0005739">
    <property type="term" value="C:mitochondrion"/>
    <property type="evidence" value="ECO:0007669"/>
    <property type="project" value="TreeGrafter"/>
</dbReference>
<accession>A0AAE1ED83</accession>
<proteinExistence type="predicted"/>
<organism evidence="2 3">
    <name type="scientific">Elysia crispata</name>
    <name type="common">lettuce slug</name>
    <dbReference type="NCBI Taxonomy" id="231223"/>
    <lineage>
        <taxon>Eukaryota</taxon>
        <taxon>Metazoa</taxon>
        <taxon>Spiralia</taxon>
        <taxon>Lophotrochozoa</taxon>
        <taxon>Mollusca</taxon>
        <taxon>Gastropoda</taxon>
        <taxon>Heterobranchia</taxon>
        <taxon>Euthyneura</taxon>
        <taxon>Panpulmonata</taxon>
        <taxon>Sacoglossa</taxon>
        <taxon>Placobranchoidea</taxon>
        <taxon>Plakobranchidae</taxon>
        <taxon>Elysia</taxon>
    </lineage>
</organism>
<dbReference type="PANTHER" id="PTHR46520:SF1">
    <property type="entry name" value="SERINE BETA-LACTAMASE-LIKE PROTEIN LACTB, MITOCHONDRIAL"/>
    <property type="match status" value="1"/>
</dbReference>
<dbReference type="AlphaFoldDB" id="A0AAE1ED83"/>
<evidence type="ECO:0000259" key="1">
    <source>
        <dbReference type="Pfam" id="PF00144"/>
    </source>
</evidence>
<name>A0AAE1ED83_9GAST</name>
<dbReference type="GO" id="GO:0019216">
    <property type="term" value="P:regulation of lipid metabolic process"/>
    <property type="evidence" value="ECO:0007669"/>
    <property type="project" value="TreeGrafter"/>
</dbReference>
<dbReference type="Proteomes" id="UP001283361">
    <property type="component" value="Unassembled WGS sequence"/>
</dbReference>
<feature type="domain" description="Beta-lactamase-related" evidence="1">
    <location>
        <begin position="263"/>
        <end position="386"/>
    </location>
</feature>
<evidence type="ECO:0000313" key="3">
    <source>
        <dbReference type="Proteomes" id="UP001283361"/>
    </source>
</evidence>
<dbReference type="InterPro" id="IPR012338">
    <property type="entry name" value="Beta-lactam/transpept-like"/>
</dbReference>
<dbReference type="Gene3D" id="3.40.710.10">
    <property type="entry name" value="DD-peptidase/beta-lactamase superfamily"/>
    <property type="match status" value="2"/>
</dbReference>
<comment type="caution">
    <text evidence="2">The sequence shown here is derived from an EMBL/GenBank/DDBJ whole genome shotgun (WGS) entry which is preliminary data.</text>
</comment>
<evidence type="ECO:0000313" key="2">
    <source>
        <dbReference type="EMBL" id="KAK3803251.1"/>
    </source>
</evidence>
<dbReference type="PANTHER" id="PTHR46520">
    <property type="entry name" value="SERINE BETA-LACTAMASE-LIKE PROTEIN LACTB, MITOCHONDRIAL"/>
    <property type="match status" value="1"/>
</dbReference>
<feature type="domain" description="Beta-lactamase-related" evidence="1">
    <location>
        <begin position="428"/>
        <end position="628"/>
    </location>
</feature>
<dbReference type="Pfam" id="PF00144">
    <property type="entry name" value="Beta-lactamase"/>
    <property type="match status" value="2"/>
</dbReference>
<dbReference type="GO" id="GO:0006508">
    <property type="term" value="P:proteolysis"/>
    <property type="evidence" value="ECO:0007669"/>
    <property type="project" value="TreeGrafter"/>
</dbReference>
<gene>
    <name evidence="2" type="ORF">RRG08_013833</name>
</gene>